<name>A0A3M7RHB5_BRAPC</name>
<sequence>MFCFIVIQHEGFNEGYCHSGNFRKTIKKIENKLLILSGLNIILKLRTFFVISENSVPDF</sequence>
<gene>
    <name evidence="1" type="ORF">BpHYR1_016702</name>
</gene>
<keyword evidence="2" id="KW-1185">Reference proteome</keyword>
<dbReference type="AlphaFoldDB" id="A0A3M7RHB5"/>
<proteinExistence type="predicted"/>
<evidence type="ECO:0000313" key="1">
    <source>
        <dbReference type="EMBL" id="RNA22830.1"/>
    </source>
</evidence>
<reference evidence="1 2" key="1">
    <citation type="journal article" date="2018" name="Sci. Rep.">
        <title>Genomic signatures of local adaptation to the degree of environmental predictability in rotifers.</title>
        <authorList>
            <person name="Franch-Gras L."/>
            <person name="Hahn C."/>
            <person name="Garcia-Roger E.M."/>
            <person name="Carmona M.J."/>
            <person name="Serra M."/>
            <person name="Gomez A."/>
        </authorList>
    </citation>
    <scope>NUCLEOTIDE SEQUENCE [LARGE SCALE GENOMIC DNA]</scope>
    <source>
        <strain evidence="1">HYR1</strain>
    </source>
</reference>
<protein>
    <submittedName>
        <fullName evidence="1">Uncharacterized protein</fullName>
    </submittedName>
</protein>
<organism evidence="1 2">
    <name type="scientific">Brachionus plicatilis</name>
    <name type="common">Marine rotifer</name>
    <name type="synonym">Brachionus muelleri</name>
    <dbReference type="NCBI Taxonomy" id="10195"/>
    <lineage>
        <taxon>Eukaryota</taxon>
        <taxon>Metazoa</taxon>
        <taxon>Spiralia</taxon>
        <taxon>Gnathifera</taxon>
        <taxon>Rotifera</taxon>
        <taxon>Eurotatoria</taxon>
        <taxon>Monogononta</taxon>
        <taxon>Pseudotrocha</taxon>
        <taxon>Ploima</taxon>
        <taxon>Brachionidae</taxon>
        <taxon>Brachionus</taxon>
    </lineage>
</organism>
<comment type="caution">
    <text evidence="1">The sequence shown here is derived from an EMBL/GenBank/DDBJ whole genome shotgun (WGS) entry which is preliminary data.</text>
</comment>
<accession>A0A3M7RHB5</accession>
<dbReference type="Proteomes" id="UP000276133">
    <property type="component" value="Unassembled WGS sequence"/>
</dbReference>
<dbReference type="EMBL" id="REGN01003395">
    <property type="protein sequence ID" value="RNA22830.1"/>
    <property type="molecule type" value="Genomic_DNA"/>
</dbReference>
<evidence type="ECO:0000313" key="2">
    <source>
        <dbReference type="Proteomes" id="UP000276133"/>
    </source>
</evidence>